<dbReference type="PANTHER" id="PTHR37833:SF1">
    <property type="entry name" value="SIGNAL PEPTIDE PROTEIN"/>
    <property type="match status" value="1"/>
</dbReference>
<proteinExistence type="predicted"/>
<evidence type="ECO:0000313" key="1">
    <source>
        <dbReference type="EMBL" id="MFC7338921.1"/>
    </source>
</evidence>
<dbReference type="InterPro" id="IPR013783">
    <property type="entry name" value="Ig-like_fold"/>
</dbReference>
<dbReference type="Pfam" id="PF07610">
    <property type="entry name" value="DUF1573"/>
    <property type="match status" value="1"/>
</dbReference>
<dbReference type="RefSeq" id="WP_379714903.1">
    <property type="nucleotide sequence ID" value="NZ_JBHTBS010000011.1"/>
</dbReference>
<dbReference type="Gene3D" id="2.60.40.10">
    <property type="entry name" value="Immunoglobulins"/>
    <property type="match status" value="1"/>
</dbReference>
<organism evidence="1 2">
    <name type="scientific">Haloferula chungangensis</name>
    <dbReference type="NCBI Taxonomy" id="1048331"/>
    <lineage>
        <taxon>Bacteria</taxon>
        <taxon>Pseudomonadati</taxon>
        <taxon>Verrucomicrobiota</taxon>
        <taxon>Verrucomicrobiia</taxon>
        <taxon>Verrucomicrobiales</taxon>
        <taxon>Verrucomicrobiaceae</taxon>
        <taxon>Haloferula</taxon>
    </lineage>
</organism>
<comment type="caution">
    <text evidence="1">The sequence shown here is derived from an EMBL/GenBank/DDBJ whole genome shotgun (WGS) entry which is preliminary data.</text>
</comment>
<dbReference type="InterPro" id="IPR011467">
    <property type="entry name" value="DUF1573"/>
</dbReference>
<name>A0ABW2LBN6_9BACT</name>
<accession>A0ABW2LBN6</accession>
<evidence type="ECO:0000313" key="2">
    <source>
        <dbReference type="Proteomes" id="UP001596472"/>
    </source>
</evidence>
<gene>
    <name evidence="1" type="ORF">ACFQY0_17120</name>
</gene>
<sequence length="222" mass="24397">MKTLLPIFFGLVLPGLAGELTFETKLEEVEVPLDGRRVTADFKFENKSDEDVAIAKYNATCSCMTVQVKGGKLSYAPGESGVIRGVFDMGNFSGTVDKAVQIWLDGDPEDAPSVTLTTRIHIPVLVDVEPKTLRWDVGGEMTSQTITVTMMHDEPIKVTSVSCQNPNFKIKQKTVEEGKKYELEVTPTDTSSQSIGLISIETDCPIKRHATQRAYTIVRKPG</sequence>
<reference evidence="2" key="1">
    <citation type="journal article" date="2019" name="Int. J. Syst. Evol. Microbiol.">
        <title>The Global Catalogue of Microorganisms (GCM) 10K type strain sequencing project: providing services to taxonomists for standard genome sequencing and annotation.</title>
        <authorList>
            <consortium name="The Broad Institute Genomics Platform"/>
            <consortium name="The Broad Institute Genome Sequencing Center for Infectious Disease"/>
            <person name="Wu L."/>
            <person name="Ma J."/>
        </authorList>
    </citation>
    <scope>NUCLEOTIDE SEQUENCE [LARGE SCALE GENOMIC DNA]</scope>
    <source>
        <strain evidence="2">CGMCC 4.1467</strain>
    </source>
</reference>
<dbReference type="PANTHER" id="PTHR37833">
    <property type="entry name" value="LIPOPROTEIN-RELATED"/>
    <property type="match status" value="1"/>
</dbReference>
<protein>
    <submittedName>
        <fullName evidence="1">DUF1573 domain-containing protein</fullName>
    </submittedName>
</protein>
<dbReference type="Proteomes" id="UP001596472">
    <property type="component" value="Unassembled WGS sequence"/>
</dbReference>
<dbReference type="EMBL" id="JBHTBS010000011">
    <property type="protein sequence ID" value="MFC7338921.1"/>
    <property type="molecule type" value="Genomic_DNA"/>
</dbReference>
<keyword evidence="2" id="KW-1185">Reference proteome</keyword>